<gene>
    <name evidence="1" type="ORF">D5R81_13410</name>
</gene>
<reference evidence="1 2" key="1">
    <citation type="submission" date="2018-09" db="EMBL/GenBank/DDBJ databases">
        <title>Phylogeny of the Shewanellaceae, and recommendation for two new genera, Pseudoshewanella and Parashewanella.</title>
        <authorList>
            <person name="Wang G."/>
        </authorList>
    </citation>
    <scope>NUCLEOTIDE SEQUENCE [LARGE SCALE GENOMIC DNA]</scope>
    <source>
        <strain evidence="1 2">KCTC 22492</strain>
    </source>
</reference>
<dbReference type="Gene3D" id="3.30.420.10">
    <property type="entry name" value="Ribonuclease H-like superfamily/Ribonuclease H"/>
    <property type="match status" value="1"/>
</dbReference>
<comment type="caution">
    <text evidence="1">The sequence shown here is derived from an EMBL/GenBank/DDBJ whole genome shotgun (WGS) entry which is preliminary data.</text>
</comment>
<keyword evidence="2" id="KW-1185">Reference proteome</keyword>
<dbReference type="GO" id="GO:0003676">
    <property type="term" value="F:nucleic acid binding"/>
    <property type="evidence" value="ECO:0007669"/>
    <property type="project" value="InterPro"/>
</dbReference>
<accession>A0A3A6TLL9</accession>
<evidence type="ECO:0000313" key="1">
    <source>
        <dbReference type="EMBL" id="RJY11328.1"/>
    </source>
</evidence>
<dbReference type="InterPro" id="IPR011518">
    <property type="entry name" value="Transposase_36"/>
</dbReference>
<protein>
    <recommendedName>
        <fullName evidence="3">ISAzo13 family transposase</fullName>
    </recommendedName>
</protein>
<evidence type="ECO:0008006" key="3">
    <source>
        <dbReference type="Google" id="ProtNLM"/>
    </source>
</evidence>
<dbReference type="InterPro" id="IPR036397">
    <property type="entry name" value="RNaseH_sf"/>
</dbReference>
<dbReference type="EMBL" id="QYYH01000086">
    <property type="protein sequence ID" value="RJY11328.1"/>
    <property type="molecule type" value="Genomic_DNA"/>
</dbReference>
<dbReference type="Proteomes" id="UP000273022">
    <property type="component" value="Unassembled WGS sequence"/>
</dbReference>
<dbReference type="OrthoDB" id="9781031at2"/>
<sequence length="243" mass="27964">MPQTDAIFENVNKINKETTGNKKVIRISIDCKATVNVGEYSRYGKSRSADAVQALDHDMEIKKKMIPFGILNLDNAQPHVFYGNSSKTSDFICDAIEWWWDLVKSENPEVEELIIFSDNGPENSGCCTQYLSRLVAFSEQSKLKVRNVYYPPYHSKYNPIERVWSSLERHWNGTLLSTAKTVIEWTKTMTWKAMRPVVNLIDKVYSKGIKLNSKEKEELESKIVRNSELPKWDLTITSVAVDF</sequence>
<organism evidence="1 2">
    <name type="scientific">Parashewanella spongiae</name>
    <dbReference type="NCBI Taxonomy" id="342950"/>
    <lineage>
        <taxon>Bacteria</taxon>
        <taxon>Pseudomonadati</taxon>
        <taxon>Pseudomonadota</taxon>
        <taxon>Gammaproteobacteria</taxon>
        <taxon>Alteromonadales</taxon>
        <taxon>Shewanellaceae</taxon>
        <taxon>Parashewanella</taxon>
    </lineage>
</organism>
<name>A0A3A6TLL9_9GAMM</name>
<proteinExistence type="predicted"/>
<dbReference type="AlphaFoldDB" id="A0A3A6TLL9"/>
<evidence type="ECO:0000313" key="2">
    <source>
        <dbReference type="Proteomes" id="UP000273022"/>
    </source>
</evidence>
<dbReference type="Pfam" id="PF07592">
    <property type="entry name" value="DDE_Tnp_ISAZ013"/>
    <property type="match status" value="1"/>
</dbReference>